<sequence>MYDYLNCASTYRGYGVAGAPGGPPYGGVMQTGGISDGNSERERGSRNGSFRGGSGGGGPGGPPNDPDNWGSNHDAYWHPANGWVAVQGPREFDQQKDQLHKEVKLNVKKPDPFDGSDRWKWEPFLLQVHHTFMAKPTIYKNDSDKIGFAVSYLTGAAAVIELVQTLIPNPYSFSFYYTPFT</sequence>
<keyword evidence="3" id="KW-1185">Reference proteome</keyword>
<feature type="region of interest" description="Disordered" evidence="1">
    <location>
        <begin position="27"/>
        <end position="75"/>
    </location>
</feature>
<gene>
    <name evidence="2" type="ORF">GYMLUDRAFT_249933</name>
</gene>
<evidence type="ECO:0000256" key="1">
    <source>
        <dbReference type="SAM" id="MobiDB-lite"/>
    </source>
</evidence>
<dbReference type="Proteomes" id="UP000053593">
    <property type="component" value="Unassembled WGS sequence"/>
</dbReference>
<name>A0A0D0C7J7_9AGAR</name>
<dbReference type="HOGENOM" id="CLU_1489193_0_0_1"/>
<evidence type="ECO:0000313" key="3">
    <source>
        <dbReference type="Proteomes" id="UP000053593"/>
    </source>
</evidence>
<evidence type="ECO:0000313" key="2">
    <source>
        <dbReference type="EMBL" id="KIK53892.1"/>
    </source>
</evidence>
<organism evidence="2 3">
    <name type="scientific">Collybiopsis luxurians FD-317 M1</name>
    <dbReference type="NCBI Taxonomy" id="944289"/>
    <lineage>
        <taxon>Eukaryota</taxon>
        <taxon>Fungi</taxon>
        <taxon>Dikarya</taxon>
        <taxon>Basidiomycota</taxon>
        <taxon>Agaricomycotina</taxon>
        <taxon>Agaricomycetes</taxon>
        <taxon>Agaricomycetidae</taxon>
        <taxon>Agaricales</taxon>
        <taxon>Marasmiineae</taxon>
        <taxon>Omphalotaceae</taxon>
        <taxon>Collybiopsis</taxon>
        <taxon>Collybiopsis luxurians</taxon>
    </lineage>
</organism>
<feature type="compositionally biased region" description="Gly residues" evidence="1">
    <location>
        <begin position="50"/>
        <end position="59"/>
    </location>
</feature>
<accession>A0A0D0C7J7</accession>
<reference evidence="2 3" key="1">
    <citation type="submission" date="2014-04" db="EMBL/GenBank/DDBJ databases">
        <title>Evolutionary Origins and Diversification of the Mycorrhizal Mutualists.</title>
        <authorList>
            <consortium name="DOE Joint Genome Institute"/>
            <consortium name="Mycorrhizal Genomics Consortium"/>
            <person name="Kohler A."/>
            <person name="Kuo A."/>
            <person name="Nagy L.G."/>
            <person name="Floudas D."/>
            <person name="Copeland A."/>
            <person name="Barry K.W."/>
            <person name="Cichocki N."/>
            <person name="Veneault-Fourrey C."/>
            <person name="LaButti K."/>
            <person name="Lindquist E.A."/>
            <person name="Lipzen A."/>
            <person name="Lundell T."/>
            <person name="Morin E."/>
            <person name="Murat C."/>
            <person name="Riley R."/>
            <person name="Ohm R."/>
            <person name="Sun H."/>
            <person name="Tunlid A."/>
            <person name="Henrissat B."/>
            <person name="Grigoriev I.V."/>
            <person name="Hibbett D.S."/>
            <person name="Martin F."/>
        </authorList>
    </citation>
    <scope>NUCLEOTIDE SEQUENCE [LARGE SCALE GENOMIC DNA]</scope>
    <source>
        <strain evidence="2 3">FD-317 M1</strain>
    </source>
</reference>
<proteinExistence type="predicted"/>
<dbReference type="AlphaFoldDB" id="A0A0D0C7J7"/>
<protein>
    <submittedName>
        <fullName evidence="2">Uncharacterized protein</fullName>
    </submittedName>
</protein>
<dbReference type="EMBL" id="KN834822">
    <property type="protein sequence ID" value="KIK53892.1"/>
    <property type="molecule type" value="Genomic_DNA"/>
</dbReference>